<dbReference type="EMBL" id="CAKAEH010001353">
    <property type="protein sequence ID" value="CAG9535105.1"/>
    <property type="molecule type" value="Genomic_DNA"/>
</dbReference>
<accession>A0A8J2Q0F7</accession>
<gene>
    <name evidence="1" type="ORF">CJOHNSTONI_LOCUS5177</name>
</gene>
<dbReference type="InterPro" id="IPR010920">
    <property type="entry name" value="LSM_dom_sf"/>
</dbReference>
<reference evidence="1" key="1">
    <citation type="submission" date="2021-09" db="EMBL/GenBank/DDBJ databases">
        <authorList>
            <consortium name="Pathogen Informatics"/>
        </authorList>
    </citation>
    <scope>NUCLEOTIDE SEQUENCE</scope>
</reference>
<dbReference type="SUPFAM" id="SSF50182">
    <property type="entry name" value="Sm-like ribonucleoproteins"/>
    <property type="match status" value="1"/>
</dbReference>
<organism evidence="1 2">
    <name type="scientific">Cercopithifilaria johnstoni</name>
    <dbReference type="NCBI Taxonomy" id="2874296"/>
    <lineage>
        <taxon>Eukaryota</taxon>
        <taxon>Metazoa</taxon>
        <taxon>Ecdysozoa</taxon>
        <taxon>Nematoda</taxon>
        <taxon>Chromadorea</taxon>
        <taxon>Rhabditida</taxon>
        <taxon>Spirurina</taxon>
        <taxon>Spiruromorpha</taxon>
        <taxon>Filarioidea</taxon>
        <taxon>Onchocercidae</taxon>
        <taxon>Cercopithifilaria</taxon>
    </lineage>
</organism>
<dbReference type="GO" id="GO:0071209">
    <property type="term" value="F:U7 snRNA binding"/>
    <property type="evidence" value="ECO:0007669"/>
    <property type="project" value="InterPro"/>
</dbReference>
<dbReference type="Gene3D" id="2.30.30.100">
    <property type="match status" value="1"/>
</dbReference>
<dbReference type="GO" id="GO:0006398">
    <property type="term" value="P:mRNA 3'-end processing by stem-loop binding and cleavage"/>
    <property type="evidence" value="ECO:0007669"/>
    <property type="project" value="TreeGrafter"/>
</dbReference>
<dbReference type="PANTHER" id="PTHR21415:SF1">
    <property type="entry name" value="U7 SNRNA-ASSOCIATED SM-LIKE PROTEIN LSM11"/>
    <property type="match status" value="1"/>
</dbReference>
<dbReference type="OrthoDB" id="10002367at2759"/>
<protein>
    <recommendedName>
        <fullName evidence="3">LSM domain-containing protein</fullName>
    </recommendedName>
</protein>
<dbReference type="Proteomes" id="UP000746747">
    <property type="component" value="Unassembled WGS sequence"/>
</dbReference>
<evidence type="ECO:0000313" key="2">
    <source>
        <dbReference type="Proteomes" id="UP000746747"/>
    </source>
</evidence>
<dbReference type="InterPro" id="IPR039267">
    <property type="entry name" value="Lsm11"/>
</dbReference>
<proteinExistence type="predicted"/>
<evidence type="ECO:0008006" key="3">
    <source>
        <dbReference type="Google" id="ProtNLM"/>
    </source>
</evidence>
<dbReference type="PANTHER" id="PTHR21415">
    <property type="entry name" value="U7 SNRNA-ASSOCIATED SM-LIKE PROTEIN LSM11"/>
    <property type="match status" value="1"/>
</dbReference>
<evidence type="ECO:0000313" key="1">
    <source>
        <dbReference type="EMBL" id="CAG9535105.1"/>
    </source>
</evidence>
<comment type="caution">
    <text evidence="1">The sequence shown here is derived from an EMBL/GenBank/DDBJ whole genome shotgun (WGS) entry which is preliminary data.</text>
</comment>
<dbReference type="GO" id="GO:0005683">
    <property type="term" value="C:U7 snRNP"/>
    <property type="evidence" value="ECO:0007669"/>
    <property type="project" value="TreeGrafter"/>
</dbReference>
<name>A0A8J2Q0F7_9BILA</name>
<dbReference type="AlphaFoldDB" id="A0A8J2Q0F7"/>
<keyword evidence="2" id="KW-1185">Reference proteome</keyword>
<sequence length="256" mass="29928">MNFFSSSFNAEMVLNDPRPSFDESKNFESVDEFEQHLWNTNIALVTQLQKLELREDIEKKSLNGLSREARLSQMCAQKGRDLTEPVQELMGSLNKRWNGNLSQTDQKGPMKRLEECVEQGHPVCISLRGRNRVNSSIQAKVVAFDKHWNLLIRDGDENFKPPIRMKHRVTKSMQITAPHQYFESQCEDREGKTKTQWRRHLPFSLIRGDDVVLIFVSPQLSIERFLRDDQQRINGTTIHVSDSRKPFRLLQDNFNK</sequence>